<dbReference type="PANTHER" id="PTHR42859:SF10">
    <property type="entry name" value="DIMETHYLSULFOXIDE REDUCTASE CHAIN B"/>
    <property type="match status" value="1"/>
</dbReference>
<dbReference type="InterPro" id="IPR050294">
    <property type="entry name" value="RnfB_subfamily"/>
</dbReference>
<gene>
    <name evidence="8" type="ORF">IAA97_09870</name>
</gene>
<evidence type="ECO:0000259" key="7">
    <source>
        <dbReference type="PROSITE" id="PS51379"/>
    </source>
</evidence>
<feature type="domain" description="4Fe-4S ferredoxin-type" evidence="7">
    <location>
        <begin position="30"/>
        <end position="59"/>
    </location>
</feature>
<keyword evidence="4" id="KW-0249">Electron transport</keyword>
<keyword evidence="6" id="KW-0411">Iron-sulfur</keyword>
<keyword evidence="3" id="KW-0479">Metal-binding</keyword>
<evidence type="ECO:0000256" key="4">
    <source>
        <dbReference type="ARBA" id="ARBA00022982"/>
    </source>
</evidence>
<keyword evidence="1" id="KW-0813">Transport</keyword>
<evidence type="ECO:0000256" key="1">
    <source>
        <dbReference type="ARBA" id="ARBA00022448"/>
    </source>
</evidence>
<evidence type="ECO:0000313" key="8">
    <source>
        <dbReference type="EMBL" id="MBO8437264.1"/>
    </source>
</evidence>
<reference evidence="8" key="1">
    <citation type="submission" date="2020-10" db="EMBL/GenBank/DDBJ databases">
        <authorList>
            <person name="Gilroy R."/>
        </authorList>
    </citation>
    <scope>NUCLEOTIDE SEQUENCE</scope>
    <source>
        <strain evidence="8">7293</strain>
    </source>
</reference>
<dbReference type="AlphaFoldDB" id="A0A9D9E540"/>
<reference evidence="8" key="2">
    <citation type="journal article" date="2021" name="PeerJ">
        <title>Extensive microbial diversity within the chicken gut microbiome revealed by metagenomics and culture.</title>
        <authorList>
            <person name="Gilroy R."/>
            <person name="Ravi A."/>
            <person name="Getino M."/>
            <person name="Pursley I."/>
            <person name="Horton D.L."/>
            <person name="Alikhan N.F."/>
            <person name="Baker D."/>
            <person name="Gharbi K."/>
            <person name="Hall N."/>
            <person name="Watson M."/>
            <person name="Adriaenssens E.M."/>
            <person name="Foster-Nyarko E."/>
            <person name="Jarju S."/>
            <person name="Secka A."/>
            <person name="Antonio M."/>
            <person name="Oren A."/>
            <person name="Chaudhuri R.R."/>
            <person name="La Ragione R."/>
            <person name="Hildebrand F."/>
            <person name="Pallen M.J."/>
        </authorList>
    </citation>
    <scope>NUCLEOTIDE SEQUENCE</scope>
    <source>
        <strain evidence="8">7293</strain>
    </source>
</reference>
<keyword evidence="2" id="KW-0004">4Fe-4S</keyword>
<name>A0A9D9E540_9SPIO</name>
<feature type="non-terminal residue" evidence="8">
    <location>
        <position position="185"/>
    </location>
</feature>
<accession>A0A9D9E540</accession>
<dbReference type="Pfam" id="PF00037">
    <property type="entry name" value="Fer4"/>
    <property type="match status" value="1"/>
</dbReference>
<evidence type="ECO:0000256" key="2">
    <source>
        <dbReference type="ARBA" id="ARBA00022485"/>
    </source>
</evidence>
<comment type="caution">
    <text evidence="8">The sequence shown here is derived from an EMBL/GenBank/DDBJ whole genome shotgun (WGS) entry which is preliminary data.</text>
</comment>
<evidence type="ECO:0000256" key="6">
    <source>
        <dbReference type="ARBA" id="ARBA00023014"/>
    </source>
</evidence>
<dbReference type="SUPFAM" id="SSF54862">
    <property type="entry name" value="4Fe-4S ferredoxins"/>
    <property type="match status" value="1"/>
</dbReference>
<proteinExistence type="predicted"/>
<organism evidence="8 9">
    <name type="scientific">Candidatus Ornithospirochaeta stercoripullorum</name>
    <dbReference type="NCBI Taxonomy" id="2840899"/>
    <lineage>
        <taxon>Bacteria</taxon>
        <taxon>Pseudomonadati</taxon>
        <taxon>Spirochaetota</taxon>
        <taxon>Spirochaetia</taxon>
        <taxon>Spirochaetales</taxon>
        <taxon>Spirochaetaceae</taxon>
        <taxon>Spirochaetaceae incertae sedis</taxon>
        <taxon>Candidatus Ornithospirochaeta</taxon>
    </lineage>
</organism>
<dbReference type="InterPro" id="IPR017900">
    <property type="entry name" value="4Fe4S_Fe_S_CS"/>
</dbReference>
<dbReference type="EMBL" id="JADIMT010000113">
    <property type="protein sequence ID" value="MBO8437264.1"/>
    <property type="molecule type" value="Genomic_DNA"/>
</dbReference>
<evidence type="ECO:0000256" key="3">
    <source>
        <dbReference type="ARBA" id="ARBA00022723"/>
    </source>
</evidence>
<dbReference type="PANTHER" id="PTHR42859">
    <property type="entry name" value="OXIDOREDUCTASE"/>
    <property type="match status" value="1"/>
</dbReference>
<dbReference type="InterPro" id="IPR017896">
    <property type="entry name" value="4Fe4S_Fe-S-bd"/>
</dbReference>
<dbReference type="PROSITE" id="PS00198">
    <property type="entry name" value="4FE4S_FER_1"/>
    <property type="match status" value="1"/>
</dbReference>
<dbReference type="Proteomes" id="UP000823615">
    <property type="component" value="Unassembled WGS sequence"/>
</dbReference>
<dbReference type="GO" id="GO:0046872">
    <property type="term" value="F:metal ion binding"/>
    <property type="evidence" value="ECO:0007669"/>
    <property type="project" value="UniProtKB-KW"/>
</dbReference>
<evidence type="ECO:0000313" key="9">
    <source>
        <dbReference type="Proteomes" id="UP000823615"/>
    </source>
</evidence>
<evidence type="ECO:0000256" key="5">
    <source>
        <dbReference type="ARBA" id="ARBA00023004"/>
    </source>
</evidence>
<dbReference type="PROSITE" id="PS51379">
    <property type="entry name" value="4FE4S_FER_2"/>
    <property type="match status" value="1"/>
</dbReference>
<dbReference type="Gene3D" id="3.30.70.20">
    <property type="match status" value="1"/>
</dbReference>
<sequence length="185" mass="20133">MKTRAVRNLRLCTKDCLCLYVCPTGATDTEDSIIDISKCIGCGVCASACPSGAISMVPYEYPVQQEKAESVKAAILALAKSKTECEKAALEKAKSTDKPGLKKIMKAIAKSERLITEDLMREGGFMLPQSKNSHELLKELIASPPSPSFPSDKAKELLKIVDCNEKDPNDGGKYKCTVCFTEFET</sequence>
<keyword evidence="5" id="KW-0408">Iron</keyword>
<protein>
    <submittedName>
        <fullName evidence="8">4Fe-4S binding protein</fullName>
    </submittedName>
</protein>
<dbReference type="GO" id="GO:0051539">
    <property type="term" value="F:4 iron, 4 sulfur cluster binding"/>
    <property type="evidence" value="ECO:0007669"/>
    <property type="project" value="UniProtKB-KW"/>
</dbReference>